<evidence type="ECO:0000313" key="3">
    <source>
        <dbReference type="Proteomes" id="UP000242188"/>
    </source>
</evidence>
<name>A0A210QDI4_MIZYE</name>
<keyword evidence="3" id="KW-1185">Reference proteome</keyword>
<feature type="compositionally biased region" description="Polar residues" evidence="1">
    <location>
        <begin position="349"/>
        <end position="362"/>
    </location>
</feature>
<organism evidence="2 3">
    <name type="scientific">Mizuhopecten yessoensis</name>
    <name type="common">Japanese scallop</name>
    <name type="synonym">Patinopecten yessoensis</name>
    <dbReference type="NCBI Taxonomy" id="6573"/>
    <lineage>
        <taxon>Eukaryota</taxon>
        <taxon>Metazoa</taxon>
        <taxon>Spiralia</taxon>
        <taxon>Lophotrochozoa</taxon>
        <taxon>Mollusca</taxon>
        <taxon>Bivalvia</taxon>
        <taxon>Autobranchia</taxon>
        <taxon>Pteriomorphia</taxon>
        <taxon>Pectinida</taxon>
        <taxon>Pectinoidea</taxon>
        <taxon>Pectinidae</taxon>
        <taxon>Mizuhopecten</taxon>
    </lineage>
</organism>
<evidence type="ECO:0000256" key="1">
    <source>
        <dbReference type="SAM" id="MobiDB-lite"/>
    </source>
</evidence>
<feature type="compositionally biased region" description="Polar residues" evidence="1">
    <location>
        <begin position="420"/>
        <end position="429"/>
    </location>
</feature>
<feature type="compositionally biased region" description="Polar residues" evidence="1">
    <location>
        <begin position="371"/>
        <end position="389"/>
    </location>
</feature>
<feature type="compositionally biased region" description="Basic and acidic residues" evidence="1">
    <location>
        <begin position="32"/>
        <end position="51"/>
    </location>
</feature>
<feature type="region of interest" description="Disordered" evidence="1">
    <location>
        <begin position="27"/>
        <end position="52"/>
    </location>
</feature>
<comment type="caution">
    <text evidence="2">The sequence shown here is derived from an EMBL/GenBank/DDBJ whole genome shotgun (WGS) entry which is preliminary data.</text>
</comment>
<gene>
    <name evidence="2" type="ORF">KP79_PYT22285</name>
</gene>
<dbReference type="EMBL" id="NEDP02004076">
    <property type="protein sequence ID" value="OWF46796.1"/>
    <property type="molecule type" value="Genomic_DNA"/>
</dbReference>
<dbReference type="OrthoDB" id="6064400at2759"/>
<protein>
    <submittedName>
        <fullName evidence="2">Uncharacterized protein</fullName>
    </submittedName>
</protein>
<feature type="region of interest" description="Disordered" evidence="1">
    <location>
        <begin position="255"/>
        <end position="311"/>
    </location>
</feature>
<dbReference type="Proteomes" id="UP000242188">
    <property type="component" value="Unassembled WGS sequence"/>
</dbReference>
<feature type="compositionally biased region" description="Basic residues" evidence="1">
    <location>
        <begin position="437"/>
        <end position="450"/>
    </location>
</feature>
<evidence type="ECO:0000313" key="2">
    <source>
        <dbReference type="EMBL" id="OWF46796.1"/>
    </source>
</evidence>
<feature type="compositionally biased region" description="Basic and acidic residues" evidence="1">
    <location>
        <begin position="255"/>
        <end position="271"/>
    </location>
</feature>
<reference evidence="2 3" key="1">
    <citation type="journal article" date="2017" name="Nat. Ecol. Evol.">
        <title>Scallop genome provides insights into evolution of bilaterian karyotype and development.</title>
        <authorList>
            <person name="Wang S."/>
            <person name="Zhang J."/>
            <person name="Jiao W."/>
            <person name="Li J."/>
            <person name="Xun X."/>
            <person name="Sun Y."/>
            <person name="Guo X."/>
            <person name="Huan P."/>
            <person name="Dong B."/>
            <person name="Zhang L."/>
            <person name="Hu X."/>
            <person name="Sun X."/>
            <person name="Wang J."/>
            <person name="Zhao C."/>
            <person name="Wang Y."/>
            <person name="Wang D."/>
            <person name="Huang X."/>
            <person name="Wang R."/>
            <person name="Lv J."/>
            <person name="Li Y."/>
            <person name="Zhang Z."/>
            <person name="Liu B."/>
            <person name="Lu W."/>
            <person name="Hui Y."/>
            <person name="Liang J."/>
            <person name="Zhou Z."/>
            <person name="Hou R."/>
            <person name="Li X."/>
            <person name="Liu Y."/>
            <person name="Li H."/>
            <person name="Ning X."/>
            <person name="Lin Y."/>
            <person name="Zhao L."/>
            <person name="Xing Q."/>
            <person name="Dou J."/>
            <person name="Li Y."/>
            <person name="Mao J."/>
            <person name="Guo H."/>
            <person name="Dou H."/>
            <person name="Li T."/>
            <person name="Mu C."/>
            <person name="Jiang W."/>
            <person name="Fu Q."/>
            <person name="Fu X."/>
            <person name="Miao Y."/>
            <person name="Liu J."/>
            <person name="Yu Q."/>
            <person name="Li R."/>
            <person name="Liao H."/>
            <person name="Li X."/>
            <person name="Kong Y."/>
            <person name="Jiang Z."/>
            <person name="Chourrout D."/>
            <person name="Li R."/>
            <person name="Bao Z."/>
        </authorList>
    </citation>
    <scope>NUCLEOTIDE SEQUENCE [LARGE SCALE GENOMIC DNA]</scope>
    <source>
        <strain evidence="2 3">PY_sf001</strain>
    </source>
</reference>
<proteinExistence type="predicted"/>
<sequence length="529" mass="59750">MLSVYLRNDQYKGFQVTKMFRWLKDKKKQPRKAGDKDKSIEDDYGFRKDQSRNPTDALPEFISDYGFNNGTCMRIPADIVRPVTCVRVPTRVPINGVPAVNNDPAYHIYEEINDLHDLPLSLVDNRNLQTQNNGAFTHNANSWSSISLHNQSNRISADGRIQNRTNVNESSDVFLPKRSNVNSTEGPYMVVPIVCKTDDKSKRKDCVCDISIVSNRFTCACKCRKQFKKSESNYSEPWDSSESSCSVGFVSRKNSSHEKKSNSQTHRHDSTRSYVTSNSSEYSSSSAKSSIASRSSGPDMDGNDTCCEYDMSTSSESDVAEEYRSHLDKVHQNLILKEQVRNIIHSLSNSGNVTEDSTNTLERGSDVESVRTVSSLSGRSSQPTLSTGEVSDPDVLADRSESDDSSGYYEYSEERNGNSCSDDASQAQTSSKSESHKSHHKHKSHKTKHKKCPFEVKSSILEDTEMYLLPSSRKDSECDNVRVYRKPLLLPPQQTLIYQDPNRSKTRNGNRLLGDLIRMNYDKQHMIRV</sequence>
<dbReference type="AlphaFoldDB" id="A0A210QDI4"/>
<accession>A0A210QDI4</accession>
<feature type="region of interest" description="Disordered" evidence="1">
    <location>
        <begin position="349"/>
        <end position="450"/>
    </location>
</feature>
<feature type="compositionally biased region" description="Low complexity" evidence="1">
    <location>
        <begin position="273"/>
        <end position="296"/>
    </location>
</feature>